<evidence type="ECO:0000313" key="2">
    <source>
        <dbReference type="WBParaSite" id="ES5_v2.g11093.t1"/>
    </source>
</evidence>
<reference evidence="2" key="1">
    <citation type="submission" date="2022-11" db="UniProtKB">
        <authorList>
            <consortium name="WormBaseParasite"/>
        </authorList>
    </citation>
    <scope>IDENTIFICATION</scope>
</reference>
<dbReference type="WBParaSite" id="ES5_v2.g11093.t1">
    <property type="protein sequence ID" value="ES5_v2.g11093.t1"/>
    <property type="gene ID" value="ES5_v2.g11093"/>
</dbReference>
<proteinExistence type="predicted"/>
<dbReference type="Proteomes" id="UP000887579">
    <property type="component" value="Unplaced"/>
</dbReference>
<organism evidence="1 2">
    <name type="scientific">Panagrolaimus sp. ES5</name>
    <dbReference type="NCBI Taxonomy" id="591445"/>
    <lineage>
        <taxon>Eukaryota</taxon>
        <taxon>Metazoa</taxon>
        <taxon>Ecdysozoa</taxon>
        <taxon>Nematoda</taxon>
        <taxon>Chromadorea</taxon>
        <taxon>Rhabditida</taxon>
        <taxon>Tylenchina</taxon>
        <taxon>Panagrolaimomorpha</taxon>
        <taxon>Panagrolaimoidea</taxon>
        <taxon>Panagrolaimidae</taxon>
        <taxon>Panagrolaimus</taxon>
    </lineage>
</organism>
<accession>A0AC34F2W2</accession>
<name>A0AC34F2W2_9BILA</name>
<protein>
    <submittedName>
        <fullName evidence="2">Uncharacterized protein</fullName>
    </submittedName>
</protein>
<sequence>MLSDRLIGEVGAKLNYAYYNVDNYLKIYLSHSTQINISDFEFIAQVSIVLKDWKESAAECQISYDFDKNITRWFLYDGYPNNAKCKFEYTIRANTQVQISGAIFAESEIDYIKFVDDNNNETFIFDSDIWFFGNTDGTDRIIKGEFISDGSIQSIGFEIDVFERRKGSLFF</sequence>
<evidence type="ECO:0000313" key="1">
    <source>
        <dbReference type="Proteomes" id="UP000887579"/>
    </source>
</evidence>